<dbReference type="InterPro" id="IPR015797">
    <property type="entry name" value="NUDIX_hydrolase-like_dom_sf"/>
</dbReference>
<gene>
    <name evidence="6" type="ORF">CIT37_21460</name>
</gene>
<feature type="domain" description="Nudix hydrolase" evidence="5">
    <location>
        <begin position="5"/>
        <end position="130"/>
    </location>
</feature>
<dbReference type="SUPFAM" id="SSF55811">
    <property type="entry name" value="Nudix"/>
    <property type="match status" value="1"/>
</dbReference>
<dbReference type="CDD" id="cd03673">
    <property type="entry name" value="NUDIX_Ap6A_hydrolase"/>
    <property type="match status" value="1"/>
</dbReference>
<dbReference type="GeneID" id="92965191"/>
<dbReference type="GO" id="GO:0016787">
    <property type="term" value="F:hydrolase activity"/>
    <property type="evidence" value="ECO:0007669"/>
    <property type="project" value="UniProtKB-KW"/>
</dbReference>
<dbReference type="InterPro" id="IPR020084">
    <property type="entry name" value="NUDIX_hydrolase_CS"/>
</dbReference>
<name>A0A2U8P9L9_9BRAD</name>
<comment type="cofactor">
    <cofactor evidence="1">
        <name>Mg(2+)</name>
        <dbReference type="ChEBI" id="CHEBI:18420"/>
    </cofactor>
</comment>
<dbReference type="PANTHER" id="PTHR43222">
    <property type="entry name" value="NUDIX HYDROLASE 23"/>
    <property type="match status" value="1"/>
</dbReference>
<proteinExistence type="inferred from homology"/>
<dbReference type="EMBL" id="CP029425">
    <property type="protein sequence ID" value="AWL94441.1"/>
    <property type="molecule type" value="Genomic_DNA"/>
</dbReference>
<evidence type="ECO:0000256" key="2">
    <source>
        <dbReference type="ARBA" id="ARBA00022801"/>
    </source>
</evidence>
<keyword evidence="3" id="KW-0460">Magnesium</keyword>
<dbReference type="AlphaFoldDB" id="A0A2U8P9L9"/>
<dbReference type="PROSITE" id="PS51462">
    <property type="entry name" value="NUDIX"/>
    <property type="match status" value="1"/>
</dbReference>
<comment type="similarity">
    <text evidence="4">Belongs to the Nudix hydrolase family.</text>
</comment>
<reference evidence="6 7" key="1">
    <citation type="journal article" date="2014" name="Int. J. Syst. Evol. Microbiol.">
        <title>Bradyrhizobium ottawaense sp. nov., a symbiotic nitrogen fixing bacterium from root nodules of soybeans in Canada.</title>
        <authorList>
            <person name="Yu X."/>
            <person name="Cloutier S."/>
            <person name="Tambong J.T."/>
            <person name="Bromfield E.S."/>
        </authorList>
    </citation>
    <scope>NUCLEOTIDE SEQUENCE [LARGE SCALE GENOMIC DNA]</scope>
    <source>
        <strain evidence="6 7">OO99</strain>
    </source>
</reference>
<keyword evidence="2 4" id="KW-0378">Hydrolase</keyword>
<organism evidence="6 7">
    <name type="scientific">Bradyrhizobium ottawaense</name>
    <dbReference type="NCBI Taxonomy" id="931866"/>
    <lineage>
        <taxon>Bacteria</taxon>
        <taxon>Pseudomonadati</taxon>
        <taxon>Pseudomonadota</taxon>
        <taxon>Alphaproteobacteria</taxon>
        <taxon>Hyphomicrobiales</taxon>
        <taxon>Nitrobacteraceae</taxon>
        <taxon>Bradyrhizobium</taxon>
    </lineage>
</organism>
<evidence type="ECO:0000256" key="4">
    <source>
        <dbReference type="RuleBase" id="RU003476"/>
    </source>
</evidence>
<dbReference type="Gene3D" id="3.90.79.10">
    <property type="entry name" value="Nucleoside Triphosphate Pyrophosphohydrolase"/>
    <property type="match status" value="1"/>
</dbReference>
<accession>A0A2U8P9L9</accession>
<reference evidence="6 7" key="2">
    <citation type="journal article" date="2017" name="Syst. Appl. Microbiol.">
        <title>Soybeans inoculated with root zone soils of Canadian native legumes harbour diverse and novel Bradyrhizobium spp. that possess agricultural potential.</title>
        <authorList>
            <person name="Bromfield E.S.P."/>
            <person name="Cloutier S."/>
            <person name="Tambong J.T."/>
            <person name="Tran Thi T.V."/>
        </authorList>
    </citation>
    <scope>NUCLEOTIDE SEQUENCE [LARGE SCALE GENOMIC DNA]</scope>
    <source>
        <strain evidence="6 7">OO99</strain>
    </source>
</reference>
<dbReference type="InterPro" id="IPR000086">
    <property type="entry name" value="NUDIX_hydrolase_dom"/>
</dbReference>
<dbReference type="InterPro" id="IPR020476">
    <property type="entry name" value="Nudix_hydrolase"/>
</dbReference>
<dbReference type="Proteomes" id="UP000215703">
    <property type="component" value="Chromosome"/>
</dbReference>
<dbReference type="PANTHER" id="PTHR43222:SF9">
    <property type="entry name" value="8-OXO-(D)GTP PHOSPHATASE"/>
    <property type="match status" value="1"/>
</dbReference>
<dbReference type="PRINTS" id="PR00502">
    <property type="entry name" value="NUDIXFAMILY"/>
</dbReference>
<dbReference type="Pfam" id="PF00293">
    <property type="entry name" value="NUDIX"/>
    <property type="match status" value="1"/>
</dbReference>
<evidence type="ECO:0000256" key="3">
    <source>
        <dbReference type="ARBA" id="ARBA00022842"/>
    </source>
</evidence>
<sequence length="197" mass="21351">MARAPVMAAGGIVLRRGAVPLIAVVRQRKRNEWVLPKGKLDDGETPKQAAHREVLEETGHDVAIHEFLGTLVYQSGGRSKVVHFWRMEAEGGPVRKLMNDIKAVDWLPLDDALARLSREYERAFLTQIGPIALAAAGLASPPAPQPTPPLAADDIDATLQTLTPAEAASVEELRHGLLQKVKAWLRGELAGRGRIAS</sequence>
<evidence type="ECO:0000313" key="7">
    <source>
        <dbReference type="Proteomes" id="UP000215703"/>
    </source>
</evidence>
<evidence type="ECO:0000256" key="1">
    <source>
        <dbReference type="ARBA" id="ARBA00001946"/>
    </source>
</evidence>
<evidence type="ECO:0000259" key="5">
    <source>
        <dbReference type="PROSITE" id="PS51462"/>
    </source>
</evidence>
<evidence type="ECO:0000313" key="6">
    <source>
        <dbReference type="EMBL" id="AWL94441.1"/>
    </source>
</evidence>
<dbReference type="RefSeq" id="WP_095426053.1">
    <property type="nucleotide sequence ID" value="NZ_CP029425.2"/>
</dbReference>
<protein>
    <submittedName>
        <fullName evidence="6">NUDIX hydrolase</fullName>
    </submittedName>
</protein>
<dbReference type="PROSITE" id="PS00893">
    <property type="entry name" value="NUDIX_BOX"/>
    <property type="match status" value="1"/>
</dbReference>
<dbReference type="KEGG" id="bot:CIT37_21460"/>